<dbReference type="KEGG" id="hhe:HH_1782"/>
<accession>Q7VF95</accession>
<feature type="signal peptide" evidence="1">
    <location>
        <begin position="1"/>
        <end position="26"/>
    </location>
</feature>
<proteinExistence type="predicted"/>
<gene>
    <name evidence="2" type="ordered locus">HH_1782</name>
</gene>
<dbReference type="AlphaFoldDB" id="Q7VF95"/>
<dbReference type="RefSeq" id="WP_011116621.1">
    <property type="nucleotide sequence ID" value="NC_004917.1"/>
</dbReference>
<evidence type="ECO:0008006" key="4">
    <source>
        <dbReference type="Google" id="ProtNLM"/>
    </source>
</evidence>
<dbReference type="OrthoDB" id="5329395at2"/>
<keyword evidence="1" id="KW-0732">Signal</keyword>
<evidence type="ECO:0000256" key="1">
    <source>
        <dbReference type="SAM" id="SignalP"/>
    </source>
</evidence>
<keyword evidence="3" id="KW-1185">Reference proteome</keyword>
<feature type="chain" id="PRO_5004294498" description="Outer membrane protein beta-barrel domain-containing protein" evidence="1">
    <location>
        <begin position="27"/>
        <end position="290"/>
    </location>
</feature>
<dbReference type="EMBL" id="AE017125">
    <property type="protein sequence ID" value="AAP78379.1"/>
    <property type="molecule type" value="Genomic_DNA"/>
</dbReference>
<evidence type="ECO:0000313" key="2">
    <source>
        <dbReference type="EMBL" id="AAP78379.1"/>
    </source>
</evidence>
<dbReference type="STRING" id="235279.HH_1782"/>
<reference evidence="2 3" key="1">
    <citation type="journal article" date="2003" name="Proc. Natl. Acad. Sci. U.S.A.">
        <title>The complete genome sequence of the carcinogenic bacterium Helicobacter hepaticus.</title>
        <authorList>
            <person name="Suerbaum S."/>
            <person name="Josenhans C."/>
            <person name="Sterzenbach T."/>
            <person name="Drescher B."/>
            <person name="Brandt P."/>
            <person name="Bell M."/>
            <person name="Droege M."/>
            <person name="Fartmann B."/>
            <person name="Fischer H.-P."/>
            <person name="Ge Z."/>
            <person name="Hoerster A."/>
            <person name="Holland R."/>
            <person name="Klein K."/>
            <person name="Koenig J."/>
            <person name="Macko L."/>
            <person name="Mendz G.L."/>
            <person name="Nyakatura G."/>
            <person name="Schauer D.B."/>
            <person name="Shen Z."/>
            <person name="Weber J."/>
            <person name="Frosch M."/>
            <person name="Fox J.G."/>
        </authorList>
    </citation>
    <scope>NUCLEOTIDE SEQUENCE [LARGE SCALE GENOMIC DNA]</scope>
    <source>
        <strain evidence="3">ATCC 51449 / 3B1</strain>
    </source>
</reference>
<name>Q7VF95_HELHP</name>
<dbReference type="InterPro" id="IPR020080">
    <property type="entry name" value="OM_adhesin/peptidase_omptin"/>
</dbReference>
<protein>
    <recommendedName>
        <fullName evidence="4">Outer membrane protein beta-barrel domain-containing protein</fullName>
    </recommendedName>
</protein>
<dbReference type="HOGENOM" id="CLU_929905_0_0_7"/>
<dbReference type="Proteomes" id="UP000002495">
    <property type="component" value="Chromosome"/>
</dbReference>
<dbReference type="SUPFAM" id="SSF69917">
    <property type="entry name" value="OMPT-like"/>
    <property type="match status" value="1"/>
</dbReference>
<sequence>MKAMKLSQFFITMFLFCVLFCGMSKADESIFAGDSQSKWQKSLIKQGFYRSLGFYSGYYRYTEPTVMHIDTLMFGLIGQIGHISQGIKLEGTLRVNYALGLYTGGILDPDNPDRDGEKAYGMDGSVAGDIELKGGYNLLHSSNATLYLQTGLGYHLNRNEFMSMDRIQGYFYVPLEIEGEALLNSKIAFTYGGGYRYLIFGNHLSTASKYGYTGDVRVTQKEGFGFSAFIGANFFNKARELRSFRLVYEYWNIGDSKSIRTESIYTGNEVYLYEPKNNTHRLFIQYSFGF</sequence>
<dbReference type="GO" id="GO:0004190">
    <property type="term" value="F:aspartic-type endopeptidase activity"/>
    <property type="evidence" value="ECO:0007669"/>
    <property type="project" value="InterPro"/>
</dbReference>
<organism evidence="2 3">
    <name type="scientific">Helicobacter hepaticus (strain ATCC 51449 / 3B1)</name>
    <dbReference type="NCBI Taxonomy" id="235279"/>
    <lineage>
        <taxon>Bacteria</taxon>
        <taxon>Pseudomonadati</taxon>
        <taxon>Campylobacterota</taxon>
        <taxon>Epsilonproteobacteria</taxon>
        <taxon>Campylobacterales</taxon>
        <taxon>Helicobacteraceae</taxon>
        <taxon>Helicobacter</taxon>
    </lineage>
</organism>
<evidence type="ECO:0000313" key="3">
    <source>
        <dbReference type="Proteomes" id="UP000002495"/>
    </source>
</evidence>